<dbReference type="SUPFAM" id="SSF50978">
    <property type="entry name" value="WD40 repeat-like"/>
    <property type="match status" value="1"/>
</dbReference>
<evidence type="ECO:0000259" key="9">
    <source>
        <dbReference type="SMART" id="SM01035"/>
    </source>
</evidence>
<dbReference type="InterPro" id="IPR001680">
    <property type="entry name" value="WD40_rpt"/>
</dbReference>
<dbReference type="EMBL" id="BRXY01000368">
    <property type="protein sequence ID" value="GMH90225.1"/>
    <property type="molecule type" value="Genomic_DNA"/>
</dbReference>
<comment type="similarity">
    <text evidence="6">Belongs to the WD repeat BOP1/ERB1 family.</text>
</comment>
<evidence type="ECO:0000313" key="11">
    <source>
        <dbReference type="Proteomes" id="UP001165085"/>
    </source>
</evidence>
<name>A0A9W7BLR5_9STRA</name>
<comment type="caution">
    <text evidence="10">The sequence shown here is derived from an EMBL/GenBank/DDBJ whole genome shotgun (WGS) entry which is preliminary data.</text>
</comment>
<keyword evidence="1 6" id="KW-0690">Ribosome biogenesis</keyword>
<sequence>MAKPRKKTVALEEDSPEIVDSSSGSDSESPYDSDADDDDDAGSYHSDNEPFDSEQEGSDAGFEDQGSDSDDPNSDQEDSDSDSDSDSEPELKIEKTLTPPPPPSFKNSGDVRSAVHQRELEKVFDSAAVGHNQSLLHVDDLSSDDEEGNNTIGRVPLHWYDEFDHIGYDTSGEKMMKGTVSGDGEGEGGVFDELNDSLARLNDPSKRFTIYDSLNAKEVTLTPREIEVIRRIQAGAYAHPEHEGNPDYVDYYSSQKEISGINSDRPEPKRNFQSSKYEALMVRRLLKRLKDGKIDMDYLTGKKKEMNPKKEQSDDPFLMWKGDEEDELLYRKGPTHIAAAKAKPPSTAESYNPPEEYIPTPEELEAWEKLDVEDRPYGLVVPKKYKNLRSVGAYQHSLRERFERCLDLYLAPREMKRRLNIDPESLVPQLPKPSDLKPYPSIKCVEFVTPGKPKIRDVTVSGDGQYMCSAAEDGFVRLWEIHTGRLMKSWNVGELAGGGDGETATVSSVEWNPVAGRNVILACSGSSVFLIGSGTGGEEDCETTSAVVDTAVGKVKGGVGLSEKAKKVVKWTVLDGQKEERGVSKFSTAAGPIVRIEMKTKTTLASWHSKGDYFVTVSPSAGAAAVLIHQLTKGTTQQPFGKTKGAIGDAKFHPTKPFLFVATQQYVKVYHLLKQTMVKKLLPNCKHLTSISIHSSGDHVICGTLDRKLIWFDLDLSAKPYKTLRYHTKAIRAASFHKSHPLMASCSDDGDVHVFHARVYDDLMRNPLIVPVKILKAHDVVGRLGGLGLVWCKRLPWLITCGADGRICLWQDL</sequence>
<dbReference type="InterPro" id="IPR015943">
    <property type="entry name" value="WD40/YVTN_repeat-like_dom_sf"/>
</dbReference>
<accession>A0A9W7BLR5</accession>
<dbReference type="HAMAP" id="MF_03027">
    <property type="entry name" value="BOP1"/>
    <property type="match status" value="1"/>
</dbReference>
<dbReference type="Proteomes" id="UP001165085">
    <property type="component" value="Unassembled WGS sequence"/>
</dbReference>
<feature type="compositionally biased region" description="Acidic residues" evidence="8">
    <location>
        <begin position="49"/>
        <end position="88"/>
    </location>
</feature>
<dbReference type="Gene3D" id="2.130.10.10">
    <property type="entry name" value="YVTN repeat-like/Quinoprotein amine dehydrogenase"/>
    <property type="match status" value="1"/>
</dbReference>
<organism evidence="10 11">
    <name type="scientific">Triparma strigata</name>
    <dbReference type="NCBI Taxonomy" id="1606541"/>
    <lineage>
        <taxon>Eukaryota</taxon>
        <taxon>Sar</taxon>
        <taxon>Stramenopiles</taxon>
        <taxon>Ochrophyta</taxon>
        <taxon>Bolidophyceae</taxon>
        <taxon>Parmales</taxon>
        <taxon>Triparmaceae</taxon>
        <taxon>Triparma</taxon>
    </lineage>
</organism>
<feature type="region of interest" description="Disordered" evidence="8">
    <location>
        <begin position="337"/>
        <end position="357"/>
    </location>
</feature>
<comment type="function">
    <text evidence="6">Required for maturation of ribosomal RNAs and formation of the large ribosomal subunit.</text>
</comment>
<reference evidence="11" key="1">
    <citation type="journal article" date="2023" name="Commun. Biol.">
        <title>Genome analysis of Parmales, the sister group of diatoms, reveals the evolutionary specialization of diatoms from phago-mixotrophs to photoautotrophs.</title>
        <authorList>
            <person name="Ban H."/>
            <person name="Sato S."/>
            <person name="Yoshikawa S."/>
            <person name="Yamada K."/>
            <person name="Nakamura Y."/>
            <person name="Ichinomiya M."/>
            <person name="Sato N."/>
            <person name="Blanc-Mathieu R."/>
            <person name="Endo H."/>
            <person name="Kuwata A."/>
            <person name="Ogata H."/>
        </authorList>
    </citation>
    <scope>NUCLEOTIDE SEQUENCE [LARGE SCALE GENOMIC DNA]</scope>
    <source>
        <strain evidence="11">NIES 3701</strain>
    </source>
</reference>
<evidence type="ECO:0000256" key="2">
    <source>
        <dbReference type="ARBA" id="ARBA00022552"/>
    </source>
</evidence>
<dbReference type="GO" id="GO:0000466">
    <property type="term" value="P:maturation of 5.8S rRNA from tricistronic rRNA transcript (SSU-rRNA, 5.8S rRNA, LSU-rRNA)"/>
    <property type="evidence" value="ECO:0007669"/>
    <property type="project" value="UniProtKB-UniRule"/>
</dbReference>
<dbReference type="GO" id="GO:0005654">
    <property type="term" value="C:nucleoplasm"/>
    <property type="evidence" value="ECO:0007669"/>
    <property type="project" value="UniProtKB-SubCell"/>
</dbReference>
<gene>
    <name evidence="10" type="ORF">TrST_g12949</name>
</gene>
<dbReference type="InterPro" id="IPR028598">
    <property type="entry name" value="BOP1/Erb1"/>
</dbReference>
<feature type="repeat" description="WD" evidence="7">
    <location>
        <begin position="448"/>
        <end position="489"/>
    </location>
</feature>
<dbReference type="GO" id="GO:0043021">
    <property type="term" value="F:ribonucleoprotein complex binding"/>
    <property type="evidence" value="ECO:0007669"/>
    <property type="project" value="UniProtKB-UniRule"/>
</dbReference>
<feature type="compositionally biased region" description="Low complexity" evidence="8">
    <location>
        <begin position="18"/>
        <end position="28"/>
    </location>
</feature>
<dbReference type="PROSITE" id="PS00678">
    <property type="entry name" value="WD_REPEATS_1"/>
    <property type="match status" value="1"/>
</dbReference>
<dbReference type="GO" id="GO:0030687">
    <property type="term" value="C:preribosome, large subunit precursor"/>
    <property type="evidence" value="ECO:0007669"/>
    <property type="project" value="UniProtKB-UniRule"/>
</dbReference>
<dbReference type="AlphaFoldDB" id="A0A9W7BLR5"/>
<comment type="subcellular location">
    <subcellularLocation>
        <location evidence="6">Nucleus</location>
        <location evidence="6">Nucleolus</location>
    </subcellularLocation>
    <subcellularLocation>
        <location evidence="6">Nucleus</location>
        <location evidence="6">Nucleoplasm</location>
    </subcellularLocation>
</comment>
<feature type="domain" description="BOP1 N-terminal" evidence="9">
    <location>
        <begin position="160"/>
        <end position="440"/>
    </location>
</feature>
<keyword evidence="4" id="KW-0677">Repeat</keyword>
<keyword evidence="2 6" id="KW-0698">rRNA processing</keyword>
<dbReference type="InterPro" id="IPR012953">
    <property type="entry name" value="BOP1_N_dom"/>
</dbReference>
<dbReference type="Pfam" id="PF08145">
    <property type="entry name" value="BOP1NT"/>
    <property type="match status" value="1"/>
</dbReference>
<keyword evidence="5 6" id="KW-0539">Nucleus</keyword>
<evidence type="ECO:0000256" key="7">
    <source>
        <dbReference type="PROSITE-ProRule" id="PRU00221"/>
    </source>
</evidence>
<dbReference type="PROSITE" id="PS50082">
    <property type="entry name" value="WD_REPEATS_2"/>
    <property type="match status" value="1"/>
</dbReference>
<evidence type="ECO:0000256" key="3">
    <source>
        <dbReference type="ARBA" id="ARBA00022574"/>
    </source>
</evidence>
<dbReference type="Pfam" id="PF00400">
    <property type="entry name" value="WD40"/>
    <property type="match status" value="3"/>
</dbReference>
<dbReference type="FunFam" id="2.130.10.10:FF:000576">
    <property type="entry name" value="Ribosome biogenesis protein ERB1"/>
    <property type="match status" value="1"/>
</dbReference>
<keyword evidence="11" id="KW-1185">Reference proteome</keyword>
<dbReference type="InterPro" id="IPR019775">
    <property type="entry name" value="WD40_repeat_CS"/>
</dbReference>
<feature type="region of interest" description="Disordered" evidence="8">
    <location>
        <begin position="1"/>
        <end position="118"/>
    </location>
</feature>
<evidence type="ECO:0000313" key="10">
    <source>
        <dbReference type="EMBL" id="GMH90225.1"/>
    </source>
</evidence>
<dbReference type="SMART" id="SM01035">
    <property type="entry name" value="BOP1NT"/>
    <property type="match status" value="1"/>
</dbReference>
<evidence type="ECO:0000256" key="6">
    <source>
        <dbReference type="HAMAP-Rule" id="MF_03027"/>
    </source>
</evidence>
<protein>
    <recommendedName>
        <fullName evidence="6">Ribosome biogenesis protein BOP1 homolog</fullName>
    </recommendedName>
</protein>
<dbReference type="GO" id="GO:0000463">
    <property type="term" value="P:maturation of LSU-rRNA from tricistronic rRNA transcript (SSU-rRNA, 5.8S rRNA, LSU-rRNA)"/>
    <property type="evidence" value="ECO:0007669"/>
    <property type="project" value="UniProtKB-UniRule"/>
</dbReference>
<proteinExistence type="inferred from homology"/>
<dbReference type="OrthoDB" id="5571054at2759"/>
<evidence type="ECO:0000256" key="8">
    <source>
        <dbReference type="SAM" id="MobiDB-lite"/>
    </source>
</evidence>
<dbReference type="SMART" id="SM00320">
    <property type="entry name" value="WD40"/>
    <property type="match status" value="6"/>
</dbReference>
<feature type="compositionally biased region" description="Acidic residues" evidence="8">
    <location>
        <begin position="29"/>
        <end position="41"/>
    </location>
</feature>
<keyword evidence="3 7" id="KW-0853">WD repeat</keyword>
<dbReference type="PANTHER" id="PTHR17605">
    <property type="entry name" value="RIBOSOME BIOGENESIS PROTEIN BOP1 BLOCK OF PROLIFERATION 1 PROTEIN"/>
    <property type="match status" value="1"/>
</dbReference>
<evidence type="ECO:0000256" key="4">
    <source>
        <dbReference type="ARBA" id="ARBA00022737"/>
    </source>
</evidence>
<dbReference type="GO" id="GO:0070545">
    <property type="term" value="C:PeBoW complex"/>
    <property type="evidence" value="ECO:0007669"/>
    <property type="project" value="TreeGrafter"/>
</dbReference>
<evidence type="ECO:0000256" key="1">
    <source>
        <dbReference type="ARBA" id="ARBA00022517"/>
    </source>
</evidence>
<evidence type="ECO:0000256" key="5">
    <source>
        <dbReference type="ARBA" id="ARBA00023242"/>
    </source>
</evidence>
<dbReference type="PANTHER" id="PTHR17605:SF0">
    <property type="entry name" value="RIBOSOME BIOGENESIS PROTEIN BOP1"/>
    <property type="match status" value="1"/>
</dbReference>
<dbReference type="InterPro" id="IPR036322">
    <property type="entry name" value="WD40_repeat_dom_sf"/>
</dbReference>